<sequence>MQATSVSVPVRIAIHQKKYKLFCYNLFGGTRELKDNNGNEYQSASLKNGAFAAFSAQSGQDSKYLGEYRDGYVTCWQVQPATPLDRQKNVLRAFCLQQVMNMNELVLGCILDMHLQYSDGTRLINLSKFGAYWYFKYNWNTPEI</sequence>
<dbReference type="AlphaFoldDB" id="A0A1C7NEV1"/>
<gene>
    <name evidence="1" type="ORF">A0J61_04368</name>
</gene>
<dbReference type="EMBL" id="LUGH01000212">
    <property type="protein sequence ID" value="OBZ87588.1"/>
    <property type="molecule type" value="Genomic_DNA"/>
</dbReference>
<evidence type="ECO:0000313" key="2">
    <source>
        <dbReference type="Proteomes" id="UP000093000"/>
    </source>
</evidence>
<keyword evidence="2" id="KW-1185">Reference proteome</keyword>
<dbReference type="Proteomes" id="UP000093000">
    <property type="component" value="Unassembled WGS sequence"/>
</dbReference>
<protein>
    <submittedName>
        <fullName evidence="1">Uncharacterized protein</fullName>
    </submittedName>
</protein>
<name>A0A1C7NEV1_9FUNG</name>
<dbReference type="STRING" id="101091.A0A1C7NEV1"/>
<dbReference type="OrthoDB" id="2276327at2759"/>
<proteinExistence type="predicted"/>
<comment type="caution">
    <text evidence="1">The sequence shown here is derived from an EMBL/GenBank/DDBJ whole genome shotgun (WGS) entry which is preliminary data.</text>
</comment>
<organism evidence="1 2">
    <name type="scientific">Choanephora cucurbitarum</name>
    <dbReference type="NCBI Taxonomy" id="101091"/>
    <lineage>
        <taxon>Eukaryota</taxon>
        <taxon>Fungi</taxon>
        <taxon>Fungi incertae sedis</taxon>
        <taxon>Mucoromycota</taxon>
        <taxon>Mucoromycotina</taxon>
        <taxon>Mucoromycetes</taxon>
        <taxon>Mucorales</taxon>
        <taxon>Mucorineae</taxon>
        <taxon>Choanephoraceae</taxon>
        <taxon>Choanephoroideae</taxon>
        <taxon>Choanephora</taxon>
    </lineage>
</organism>
<accession>A0A1C7NEV1</accession>
<dbReference type="InParanoid" id="A0A1C7NEV1"/>
<evidence type="ECO:0000313" key="1">
    <source>
        <dbReference type="EMBL" id="OBZ87588.1"/>
    </source>
</evidence>
<reference evidence="1 2" key="1">
    <citation type="submission" date="2016-03" db="EMBL/GenBank/DDBJ databases">
        <title>Choanephora cucurbitarum.</title>
        <authorList>
            <person name="Min B."/>
            <person name="Park H."/>
            <person name="Park J.-H."/>
            <person name="Shin H.-D."/>
            <person name="Choi I.-G."/>
        </authorList>
    </citation>
    <scope>NUCLEOTIDE SEQUENCE [LARGE SCALE GENOMIC DNA]</scope>
    <source>
        <strain evidence="1 2">KUS-F28377</strain>
    </source>
</reference>